<evidence type="ECO:0000256" key="2">
    <source>
        <dbReference type="ARBA" id="ARBA00022670"/>
    </source>
</evidence>
<keyword evidence="7" id="KW-0456">Lyase</keyword>
<feature type="compositionally biased region" description="Basic and acidic residues" evidence="8">
    <location>
        <begin position="331"/>
        <end position="340"/>
    </location>
</feature>
<keyword evidence="2" id="KW-0645">Protease</keyword>
<sequence>MGGQEAEPKNPRQGSYDCSLSSHHYDQDFLVITYIASIDMCGRYALGVNPDVAEQVRHDYPAVNPRRWQGGENHRPRYNVAPRSNAPVVRQNREGAHEYFLQTMKWGVVPHWTKHEPDKSAALNTINARSENLLERGGMWASLKGKKRCLVVCDGYYEWLRKGNQKTPYFTRHPDGKCMLLAGLWDSVTFEGATDPLFTYTIITTDSSKELSFLHDRMPVILSTEEDIKTWLDPTITEWSNEKLGKLLRPYEGHLECYPVAQEVGNVRNDSPTFIQPISKRADGIQAMFQKQEKKHEFQSSQPEGKTSQSTVKSQSPKENKQFEGSQEATMKVEQDEKGEGGAFVTEDNQPSETKPPTAPPGRKRTTAEHDDDDADIVEISPPVKKPKVEHKTPAAKPKPTPAKGKKVDEKTPKITKFFGGGKEEKKPAKITSFFSKA</sequence>
<dbReference type="GO" id="GO:0016829">
    <property type="term" value="F:lyase activity"/>
    <property type="evidence" value="ECO:0007669"/>
    <property type="project" value="UniProtKB-KW"/>
</dbReference>
<evidence type="ECO:0000313" key="10">
    <source>
        <dbReference type="Proteomes" id="UP000076738"/>
    </source>
</evidence>
<evidence type="ECO:0000256" key="8">
    <source>
        <dbReference type="SAM" id="MobiDB-lite"/>
    </source>
</evidence>
<evidence type="ECO:0000256" key="3">
    <source>
        <dbReference type="ARBA" id="ARBA00022763"/>
    </source>
</evidence>
<dbReference type="InterPro" id="IPR003738">
    <property type="entry name" value="SRAP"/>
</dbReference>
<dbReference type="Gene3D" id="3.90.1680.10">
    <property type="entry name" value="SOS response associated peptidase-like"/>
    <property type="match status" value="1"/>
</dbReference>
<proteinExistence type="inferred from homology"/>
<dbReference type="GO" id="GO:0106300">
    <property type="term" value="P:protein-DNA covalent cross-linking repair"/>
    <property type="evidence" value="ECO:0007669"/>
    <property type="project" value="InterPro"/>
</dbReference>
<evidence type="ECO:0000313" key="9">
    <source>
        <dbReference type="EMBL" id="KZO91753.1"/>
    </source>
</evidence>
<protein>
    <submittedName>
        <fullName evidence="9">DUF159-domain-containing protein</fullName>
    </submittedName>
</protein>
<organism evidence="9 10">
    <name type="scientific">Calocera viscosa (strain TUFC12733)</name>
    <dbReference type="NCBI Taxonomy" id="1330018"/>
    <lineage>
        <taxon>Eukaryota</taxon>
        <taxon>Fungi</taxon>
        <taxon>Dikarya</taxon>
        <taxon>Basidiomycota</taxon>
        <taxon>Agaricomycotina</taxon>
        <taxon>Dacrymycetes</taxon>
        <taxon>Dacrymycetales</taxon>
        <taxon>Dacrymycetaceae</taxon>
        <taxon>Calocera</taxon>
    </lineage>
</organism>
<dbReference type="STRING" id="1330018.A0A167HLG3"/>
<dbReference type="Pfam" id="PF02586">
    <property type="entry name" value="SRAP"/>
    <property type="match status" value="1"/>
</dbReference>
<feature type="compositionally biased region" description="Polar residues" evidence="8">
    <location>
        <begin position="299"/>
        <end position="315"/>
    </location>
</feature>
<evidence type="ECO:0000256" key="1">
    <source>
        <dbReference type="ARBA" id="ARBA00008136"/>
    </source>
</evidence>
<evidence type="ECO:0000256" key="7">
    <source>
        <dbReference type="ARBA" id="ARBA00023239"/>
    </source>
</evidence>
<name>A0A167HLG3_CALVF</name>
<dbReference type="PANTHER" id="PTHR13604">
    <property type="entry name" value="DC12-RELATED"/>
    <property type="match status" value="1"/>
</dbReference>
<accession>A0A167HLG3</accession>
<evidence type="ECO:0000256" key="6">
    <source>
        <dbReference type="ARBA" id="ARBA00023125"/>
    </source>
</evidence>
<dbReference type="InterPro" id="IPR036590">
    <property type="entry name" value="SRAP-like"/>
</dbReference>
<keyword evidence="10" id="KW-1185">Reference proteome</keyword>
<evidence type="ECO:0000256" key="5">
    <source>
        <dbReference type="ARBA" id="ARBA00023124"/>
    </source>
</evidence>
<keyword evidence="3" id="KW-0227">DNA damage</keyword>
<keyword evidence="6" id="KW-0238">DNA-binding</keyword>
<feature type="region of interest" description="Disordered" evidence="8">
    <location>
        <begin position="290"/>
        <end position="438"/>
    </location>
</feature>
<dbReference type="GO" id="GO:0008233">
    <property type="term" value="F:peptidase activity"/>
    <property type="evidence" value="ECO:0007669"/>
    <property type="project" value="UniProtKB-KW"/>
</dbReference>
<dbReference type="EMBL" id="KV417318">
    <property type="protein sequence ID" value="KZO91753.1"/>
    <property type="molecule type" value="Genomic_DNA"/>
</dbReference>
<dbReference type="PANTHER" id="PTHR13604:SF0">
    <property type="entry name" value="ABASIC SITE PROCESSING PROTEIN HMCES"/>
    <property type="match status" value="1"/>
</dbReference>
<dbReference type="GO" id="GO:0003697">
    <property type="term" value="F:single-stranded DNA binding"/>
    <property type="evidence" value="ECO:0007669"/>
    <property type="project" value="InterPro"/>
</dbReference>
<dbReference type="SUPFAM" id="SSF143081">
    <property type="entry name" value="BB1717-like"/>
    <property type="match status" value="1"/>
</dbReference>
<dbReference type="Proteomes" id="UP000076738">
    <property type="component" value="Unassembled WGS sequence"/>
</dbReference>
<dbReference type="OrthoDB" id="2111841at2759"/>
<keyword evidence="4" id="KW-0378">Hydrolase</keyword>
<dbReference type="GO" id="GO:0006508">
    <property type="term" value="P:proteolysis"/>
    <property type="evidence" value="ECO:0007669"/>
    <property type="project" value="UniProtKB-KW"/>
</dbReference>
<evidence type="ECO:0000256" key="4">
    <source>
        <dbReference type="ARBA" id="ARBA00022801"/>
    </source>
</evidence>
<reference evidence="9 10" key="1">
    <citation type="journal article" date="2016" name="Mol. Biol. Evol.">
        <title>Comparative Genomics of Early-Diverging Mushroom-Forming Fungi Provides Insights into the Origins of Lignocellulose Decay Capabilities.</title>
        <authorList>
            <person name="Nagy L.G."/>
            <person name="Riley R."/>
            <person name="Tritt A."/>
            <person name="Adam C."/>
            <person name="Daum C."/>
            <person name="Floudas D."/>
            <person name="Sun H."/>
            <person name="Yadav J.S."/>
            <person name="Pangilinan J."/>
            <person name="Larsson K.H."/>
            <person name="Matsuura K."/>
            <person name="Barry K."/>
            <person name="Labutti K."/>
            <person name="Kuo R."/>
            <person name="Ohm R.A."/>
            <person name="Bhattacharya S.S."/>
            <person name="Shirouzu T."/>
            <person name="Yoshinaga Y."/>
            <person name="Martin F.M."/>
            <person name="Grigoriev I.V."/>
            <person name="Hibbett D.S."/>
        </authorList>
    </citation>
    <scope>NUCLEOTIDE SEQUENCE [LARGE SCALE GENOMIC DNA]</scope>
    <source>
        <strain evidence="9 10">TUFC12733</strain>
    </source>
</reference>
<dbReference type="AlphaFoldDB" id="A0A167HLG3"/>
<comment type="similarity">
    <text evidence="1">Belongs to the SOS response-associated peptidase family.</text>
</comment>
<gene>
    <name evidence="9" type="ORF">CALVIDRAFT_601970</name>
</gene>
<keyword evidence="5" id="KW-0190">Covalent protein-DNA linkage</keyword>